<dbReference type="SUPFAM" id="SSF48403">
    <property type="entry name" value="Ankyrin repeat"/>
    <property type="match status" value="1"/>
</dbReference>
<gene>
    <name evidence="4" type="ORF">WJX75_005667</name>
</gene>
<dbReference type="PROSITE" id="PS50297">
    <property type="entry name" value="ANK_REP_REGION"/>
    <property type="match status" value="1"/>
</dbReference>
<dbReference type="Proteomes" id="UP001491310">
    <property type="component" value="Unassembled WGS sequence"/>
</dbReference>
<evidence type="ECO:0000313" key="4">
    <source>
        <dbReference type="EMBL" id="KAK9917548.1"/>
    </source>
</evidence>
<sequence length="85" mass="8873">MADQSLPENITGDDLVELLIDGARYDDAEDVQTALDGQVDVNATDQSGRTALHMASGNGHASVATTLINAGACIRTEPAFPDTSR</sequence>
<dbReference type="Pfam" id="PF13637">
    <property type="entry name" value="Ank_4"/>
    <property type="match status" value="1"/>
</dbReference>
<dbReference type="InterPro" id="IPR002110">
    <property type="entry name" value="Ankyrin_rpt"/>
</dbReference>
<dbReference type="PANTHER" id="PTHR24171:SF8">
    <property type="entry name" value="BRCA1-ASSOCIATED RING DOMAIN PROTEIN 1"/>
    <property type="match status" value="1"/>
</dbReference>
<dbReference type="PROSITE" id="PS50088">
    <property type="entry name" value="ANK_REPEAT"/>
    <property type="match status" value="1"/>
</dbReference>
<proteinExistence type="predicted"/>
<evidence type="ECO:0008006" key="6">
    <source>
        <dbReference type="Google" id="ProtNLM"/>
    </source>
</evidence>
<name>A0ABR2Z016_9CHLO</name>
<dbReference type="PANTHER" id="PTHR24171">
    <property type="entry name" value="ANKYRIN REPEAT DOMAIN-CONTAINING PROTEIN 39-RELATED"/>
    <property type="match status" value="1"/>
</dbReference>
<dbReference type="EMBL" id="JALJOT010000002">
    <property type="protein sequence ID" value="KAK9917548.1"/>
    <property type="molecule type" value="Genomic_DNA"/>
</dbReference>
<accession>A0ABR2Z016</accession>
<dbReference type="InterPro" id="IPR036770">
    <property type="entry name" value="Ankyrin_rpt-contain_sf"/>
</dbReference>
<comment type="caution">
    <text evidence="4">The sequence shown here is derived from an EMBL/GenBank/DDBJ whole genome shotgun (WGS) entry which is preliminary data.</text>
</comment>
<feature type="repeat" description="ANK" evidence="3">
    <location>
        <begin position="47"/>
        <end position="79"/>
    </location>
</feature>
<protein>
    <recommendedName>
        <fullName evidence="6">Ankyrin</fullName>
    </recommendedName>
</protein>
<dbReference type="Gene3D" id="1.25.40.20">
    <property type="entry name" value="Ankyrin repeat-containing domain"/>
    <property type="match status" value="1"/>
</dbReference>
<evidence type="ECO:0000256" key="2">
    <source>
        <dbReference type="ARBA" id="ARBA00023043"/>
    </source>
</evidence>
<keyword evidence="1" id="KW-0677">Repeat</keyword>
<organism evidence="4 5">
    <name type="scientific">Coccomyxa subellipsoidea</name>
    <dbReference type="NCBI Taxonomy" id="248742"/>
    <lineage>
        <taxon>Eukaryota</taxon>
        <taxon>Viridiplantae</taxon>
        <taxon>Chlorophyta</taxon>
        <taxon>core chlorophytes</taxon>
        <taxon>Trebouxiophyceae</taxon>
        <taxon>Trebouxiophyceae incertae sedis</taxon>
        <taxon>Coccomyxaceae</taxon>
        <taxon>Coccomyxa</taxon>
    </lineage>
</organism>
<keyword evidence="5" id="KW-1185">Reference proteome</keyword>
<keyword evidence="2 3" id="KW-0040">ANK repeat</keyword>
<evidence type="ECO:0000313" key="5">
    <source>
        <dbReference type="Proteomes" id="UP001491310"/>
    </source>
</evidence>
<evidence type="ECO:0000256" key="1">
    <source>
        <dbReference type="ARBA" id="ARBA00022737"/>
    </source>
</evidence>
<evidence type="ECO:0000256" key="3">
    <source>
        <dbReference type="PROSITE-ProRule" id="PRU00023"/>
    </source>
</evidence>
<reference evidence="4 5" key="1">
    <citation type="journal article" date="2024" name="Nat. Commun.">
        <title>Phylogenomics reveals the evolutionary origins of lichenization in chlorophyte algae.</title>
        <authorList>
            <person name="Puginier C."/>
            <person name="Libourel C."/>
            <person name="Otte J."/>
            <person name="Skaloud P."/>
            <person name="Haon M."/>
            <person name="Grisel S."/>
            <person name="Petersen M."/>
            <person name="Berrin J.G."/>
            <person name="Delaux P.M."/>
            <person name="Dal Grande F."/>
            <person name="Keller J."/>
        </authorList>
    </citation>
    <scope>NUCLEOTIDE SEQUENCE [LARGE SCALE GENOMIC DNA]</scope>
    <source>
        <strain evidence="4 5">SAG 216-7</strain>
    </source>
</reference>